<evidence type="ECO:0000313" key="3">
    <source>
        <dbReference type="EMBL" id="KAE8239543.1"/>
    </source>
</evidence>
<evidence type="ECO:0000259" key="2">
    <source>
        <dbReference type="Pfam" id="PF20231"/>
    </source>
</evidence>
<evidence type="ECO:0000313" key="4">
    <source>
        <dbReference type="Proteomes" id="UP000077684"/>
    </source>
</evidence>
<accession>A0A8X7MKN8</accession>
<feature type="compositionally biased region" description="Acidic residues" evidence="1">
    <location>
        <begin position="422"/>
        <end position="437"/>
    </location>
</feature>
<evidence type="ECO:0000256" key="1">
    <source>
        <dbReference type="SAM" id="MobiDB-lite"/>
    </source>
</evidence>
<protein>
    <recommendedName>
        <fullName evidence="2">DUF6589 domain-containing protein</fullName>
    </recommendedName>
</protein>
<comment type="caution">
    <text evidence="3">The sequence shown here is derived from an EMBL/GenBank/DDBJ whole genome shotgun (WGS) entry which is preliminary data.</text>
</comment>
<reference evidence="3" key="2">
    <citation type="journal article" date="2019" name="IMA Fungus">
        <title>Genome sequencing and comparison of five Tilletia species to identify candidate genes for the detection of regulated species infecting wheat.</title>
        <authorList>
            <person name="Nguyen H.D.T."/>
            <person name="Sultana T."/>
            <person name="Kesanakurti P."/>
            <person name="Hambleton S."/>
        </authorList>
    </citation>
    <scope>NUCLEOTIDE SEQUENCE</scope>
    <source>
        <strain evidence="3">DAOMC 236426</strain>
    </source>
</reference>
<feature type="region of interest" description="Disordered" evidence="1">
    <location>
        <begin position="412"/>
        <end position="437"/>
    </location>
</feature>
<name>A0A8X7MKN8_9BASI</name>
<feature type="domain" description="DUF6589" evidence="2">
    <location>
        <begin position="10"/>
        <end position="306"/>
    </location>
</feature>
<proteinExistence type="predicted"/>
<dbReference type="EMBL" id="LWDE02001697">
    <property type="protein sequence ID" value="KAE8239543.1"/>
    <property type="molecule type" value="Genomic_DNA"/>
</dbReference>
<reference evidence="3" key="1">
    <citation type="submission" date="2016-04" db="EMBL/GenBank/DDBJ databases">
        <authorList>
            <person name="Nguyen H.D."/>
            <person name="Samba Siva P."/>
            <person name="Cullis J."/>
            <person name="Levesque C.A."/>
            <person name="Hambleton S."/>
        </authorList>
    </citation>
    <scope>NUCLEOTIDE SEQUENCE</scope>
    <source>
        <strain evidence="3">DAOMC 236426</strain>
    </source>
</reference>
<organism evidence="3 4">
    <name type="scientific">Tilletia controversa</name>
    <name type="common">dwarf bunt fungus</name>
    <dbReference type="NCBI Taxonomy" id="13291"/>
    <lineage>
        <taxon>Eukaryota</taxon>
        <taxon>Fungi</taxon>
        <taxon>Dikarya</taxon>
        <taxon>Basidiomycota</taxon>
        <taxon>Ustilaginomycotina</taxon>
        <taxon>Exobasidiomycetes</taxon>
        <taxon>Tilletiales</taxon>
        <taxon>Tilletiaceae</taxon>
        <taxon>Tilletia</taxon>
    </lineage>
</organism>
<dbReference type="Proteomes" id="UP000077684">
    <property type="component" value="Unassembled WGS sequence"/>
</dbReference>
<gene>
    <name evidence="3" type="ORF">A4X06_0g8213</name>
</gene>
<sequence length="460" mass="51959">MSDLQWTSTSTALPVVGDLLTVNNVDSVIAISEDEPNEVHQFKFMAPVAAPWHLLLAWTRLVFRQYYSSSQIGTALSMDRMREMLNRGKTGLNDSEPQFNEGWALLRHTFEGRTLAALESTIDDQDHLNSWNPTKREFFSACRRVYREHISPEAIQTALRAKDQLKAASGLFLRDCLIGIEYEDATKTGDIGRMEMVEKYMLLGFAAVGSDNYKTMLLSRRLSAKVLPARALRVLRGAALVNRHGRDKGWEAADHLQETYVKEVKSSLWGQHGASLGTRVEDRISALAAFSQAVKLDASEQIGLDYYLRPRRAKDATRDIRMVQRAAMDTNLYTLTSDRSLEGAKYTKPHRSKDGVAVQAAWADFDAVHSKESVNDIIALGWIKVRSKGLRQFYNEEDALTTRESMLRTMLRPLGTDNNSGEGDDDHDDDEDDDAWDEADRDLRSRLARDREDGGLMHEL</sequence>
<dbReference type="InterPro" id="IPR046496">
    <property type="entry name" value="DUF6589"/>
</dbReference>
<dbReference type="Pfam" id="PF20231">
    <property type="entry name" value="DUF6589"/>
    <property type="match status" value="1"/>
</dbReference>
<keyword evidence="4" id="KW-1185">Reference proteome</keyword>
<dbReference type="AlphaFoldDB" id="A0A8X7MKN8"/>